<keyword evidence="2" id="KW-1185">Reference proteome</keyword>
<dbReference type="EMBL" id="JBBVGT010000003">
    <property type="protein sequence ID" value="MFB5946605.1"/>
    <property type="molecule type" value="Genomic_DNA"/>
</dbReference>
<accession>A0ABV5CGT1</accession>
<dbReference type="Proteomes" id="UP001580928">
    <property type="component" value="Unassembled WGS sequence"/>
</dbReference>
<organism evidence="1 2">
    <name type="scientific">Albibacterium profundi</name>
    <dbReference type="NCBI Taxonomy" id="3134906"/>
    <lineage>
        <taxon>Bacteria</taxon>
        <taxon>Pseudomonadati</taxon>
        <taxon>Bacteroidota</taxon>
        <taxon>Sphingobacteriia</taxon>
        <taxon>Sphingobacteriales</taxon>
        <taxon>Sphingobacteriaceae</taxon>
        <taxon>Albibacterium</taxon>
    </lineage>
</organism>
<evidence type="ECO:0000313" key="2">
    <source>
        <dbReference type="Proteomes" id="UP001580928"/>
    </source>
</evidence>
<reference evidence="1 2" key="1">
    <citation type="submission" date="2024-04" db="EMBL/GenBank/DDBJ databases">
        <title>Albibacterium profundi sp. nov., isolated from sediment of the Challenger Deep of Mariana Trench.</title>
        <authorList>
            <person name="Wang Y."/>
        </authorList>
    </citation>
    <scope>NUCLEOTIDE SEQUENCE [LARGE SCALE GENOMIC DNA]</scope>
    <source>
        <strain evidence="1 2">RHL897</strain>
    </source>
</reference>
<proteinExistence type="predicted"/>
<dbReference type="RefSeq" id="WP_375558135.1">
    <property type="nucleotide sequence ID" value="NZ_JBBVGT010000003.1"/>
</dbReference>
<comment type="caution">
    <text evidence="1">The sequence shown here is derived from an EMBL/GenBank/DDBJ whole genome shotgun (WGS) entry which is preliminary data.</text>
</comment>
<name>A0ABV5CGT1_9SPHI</name>
<sequence>MLKGRQEGLQKGAEQERREIINNLLKQTDFDDAMIASLTGATVSLVKKTRDELEKKE</sequence>
<protein>
    <recommendedName>
        <fullName evidence="3">Transposase</fullName>
    </recommendedName>
</protein>
<evidence type="ECO:0000313" key="1">
    <source>
        <dbReference type="EMBL" id="MFB5946605.1"/>
    </source>
</evidence>
<gene>
    <name evidence="1" type="ORF">WKR92_12280</name>
</gene>
<evidence type="ECO:0008006" key="3">
    <source>
        <dbReference type="Google" id="ProtNLM"/>
    </source>
</evidence>